<evidence type="ECO:0000256" key="6">
    <source>
        <dbReference type="RuleBase" id="RU003792"/>
    </source>
</evidence>
<evidence type="ECO:0000256" key="5">
    <source>
        <dbReference type="PIRSR" id="PIRSR001430-2"/>
    </source>
</evidence>
<dbReference type="InterPro" id="IPR020095">
    <property type="entry name" value="PsdUridine_synth_TruA_C"/>
</dbReference>
<evidence type="ECO:0000313" key="8">
    <source>
        <dbReference type="EMBL" id="HJC73581.1"/>
    </source>
</evidence>
<evidence type="ECO:0000259" key="7">
    <source>
        <dbReference type="Pfam" id="PF01416"/>
    </source>
</evidence>
<keyword evidence="3 4" id="KW-0413">Isomerase</keyword>
<comment type="function">
    <text evidence="4">Formation of pseudouridine at positions 38, 39 and 40 in the anticodon stem and loop of transfer RNAs.</text>
</comment>
<accession>A0A9D2Q8P5</accession>
<dbReference type="Gene3D" id="3.30.70.580">
    <property type="entry name" value="Pseudouridine synthase I, catalytic domain, N-terminal subdomain"/>
    <property type="match status" value="1"/>
</dbReference>
<dbReference type="InterPro" id="IPR020103">
    <property type="entry name" value="PsdUridine_synth_cat_dom_sf"/>
</dbReference>
<comment type="caution">
    <text evidence="4">Lacks conserved residue(s) required for the propagation of feature annotation.</text>
</comment>
<organism evidence="8 9">
    <name type="scientific">Candidatus Mediterraneibacter faecavium</name>
    <dbReference type="NCBI Taxonomy" id="2838668"/>
    <lineage>
        <taxon>Bacteria</taxon>
        <taxon>Bacillati</taxon>
        <taxon>Bacillota</taxon>
        <taxon>Clostridia</taxon>
        <taxon>Lachnospirales</taxon>
        <taxon>Lachnospiraceae</taxon>
        <taxon>Mediterraneibacter</taxon>
    </lineage>
</organism>
<dbReference type="InterPro" id="IPR001406">
    <property type="entry name" value="PsdUridine_synth_TruA"/>
</dbReference>
<comment type="similarity">
    <text evidence="1 4 6">Belongs to the tRNA pseudouridine synthase TruA family.</text>
</comment>
<dbReference type="PANTHER" id="PTHR11142:SF22">
    <property type="entry name" value="TRNA PSEUDOURIDINE SYNTHASE A 2"/>
    <property type="match status" value="1"/>
</dbReference>
<evidence type="ECO:0000256" key="2">
    <source>
        <dbReference type="ARBA" id="ARBA00022694"/>
    </source>
</evidence>
<dbReference type="PIRSF" id="PIRSF001430">
    <property type="entry name" value="tRNA_psdUrid_synth"/>
    <property type="match status" value="1"/>
</dbReference>
<comment type="subunit">
    <text evidence="4">Homodimer.</text>
</comment>
<dbReference type="GO" id="GO:0031119">
    <property type="term" value="P:tRNA pseudouridine synthesis"/>
    <property type="evidence" value="ECO:0007669"/>
    <property type="project" value="UniProtKB-UniRule"/>
</dbReference>
<keyword evidence="2 4" id="KW-0819">tRNA processing</keyword>
<evidence type="ECO:0000256" key="3">
    <source>
        <dbReference type="ARBA" id="ARBA00023235"/>
    </source>
</evidence>
<reference evidence="8" key="1">
    <citation type="journal article" date="2021" name="PeerJ">
        <title>Extensive microbial diversity within the chicken gut microbiome revealed by metagenomics and culture.</title>
        <authorList>
            <person name="Gilroy R."/>
            <person name="Ravi A."/>
            <person name="Getino M."/>
            <person name="Pursley I."/>
            <person name="Horton D.L."/>
            <person name="Alikhan N.F."/>
            <person name="Baker D."/>
            <person name="Gharbi K."/>
            <person name="Hall N."/>
            <person name="Watson M."/>
            <person name="Adriaenssens E.M."/>
            <person name="Foster-Nyarko E."/>
            <person name="Jarju S."/>
            <person name="Secka A."/>
            <person name="Antonio M."/>
            <person name="Oren A."/>
            <person name="Chaudhuri R.R."/>
            <person name="La Ragione R."/>
            <person name="Hildebrand F."/>
            <person name="Pallen M.J."/>
        </authorList>
    </citation>
    <scope>NUCLEOTIDE SEQUENCE</scope>
    <source>
        <strain evidence="8">CHK196-7946</strain>
    </source>
</reference>
<dbReference type="InterPro" id="IPR020097">
    <property type="entry name" value="PsdUridine_synth_TruA_a/b_dom"/>
</dbReference>
<evidence type="ECO:0000313" key="9">
    <source>
        <dbReference type="Proteomes" id="UP000823902"/>
    </source>
</evidence>
<dbReference type="EMBL" id="DWVY01000005">
    <property type="protein sequence ID" value="HJC73581.1"/>
    <property type="molecule type" value="Genomic_DNA"/>
</dbReference>
<dbReference type="GO" id="GO:0160147">
    <property type="term" value="F:tRNA pseudouridine(38-40) synthase activity"/>
    <property type="evidence" value="ECO:0007669"/>
    <property type="project" value="UniProtKB-EC"/>
</dbReference>
<proteinExistence type="inferred from homology"/>
<dbReference type="Gene3D" id="3.30.70.660">
    <property type="entry name" value="Pseudouridine synthase I, catalytic domain, C-terminal subdomain"/>
    <property type="match status" value="1"/>
</dbReference>
<feature type="binding site" evidence="4 5">
    <location>
        <position position="113"/>
    </location>
    <ligand>
        <name>substrate</name>
    </ligand>
</feature>
<dbReference type="InterPro" id="IPR020094">
    <property type="entry name" value="TruA/RsuA/RluB/E/F_N"/>
</dbReference>
<dbReference type="EC" id="5.4.99.12" evidence="4"/>
<dbReference type="Proteomes" id="UP000823902">
    <property type="component" value="Unassembled WGS sequence"/>
</dbReference>
<dbReference type="HAMAP" id="MF_00171">
    <property type="entry name" value="TruA"/>
    <property type="match status" value="1"/>
</dbReference>
<gene>
    <name evidence="4" type="primary">truA</name>
    <name evidence="8" type="ORF">H9697_01325</name>
</gene>
<evidence type="ECO:0000256" key="4">
    <source>
        <dbReference type="HAMAP-Rule" id="MF_00171"/>
    </source>
</evidence>
<comment type="catalytic activity">
    <reaction evidence="4 6">
        <text>uridine(38/39/40) in tRNA = pseudouridine(38/39/40) in tRNA</text>
        <dbReference type="Rhea" id="RHEA:22376"/>
        <dbReference type="Rhea" id="RHEA-COMP:10085"/>
        <dbReference type="Rhea" id="RHEA-COMP:10087"/>
        <dbReference type="ChEBI" id="CHEBI:65314"/>
        <dbReference type="ChEBI" id="CHEBI:65315"/>
        <dbReference type="EC" id="5.4.99.12"/>
    </reaction>
</comment>
<dbReference type="Pfam" id="PF01416">
    <property type="entry name" value="PseudoU_synth_1"/>
    <property type="match status" value="1"/>
</dbReference>
<dbReference type="AlphaFoldDB" id="A0A9D2Q8P5"/>
<evidence type="ECO:0000256" key="1">
    <source>
        <dbReference type="ARBA" id="ARBA00009375"/>
    </source>
</evidence>
<dbReference type="SUPFAM" id="SSF55120">
    <property type="entry name" value="Pseudouridine synthase"/>
    <property type="match status" value="1"/>
</dbReference>
<sequence length="250" mass="28009">MGNIKLTLQYDGTRYLGWTRPEKDGYHKTISYRLSSVLEKLSGSPVTLYAGARTEAGVHALEQTVSFVSDAFSDMELLHRELDHYLPMDIRVLRCETAPERFRADLNARSRTYEYRICTSPVYNIFTSAYTAHICPAPDISSMETAAGYLTGRHDFRFFSGVKKKKGTDKELMELSFRGSKDADNDTDTLIITLTANDLLYRMPSLIIGTLLEIGQGKRTPESISHIFVGTEKAGAPCEAKGLLLKSVQY</sequence>
<feature type="domain" description="Pseudouridine synthase I TruA alpha/beta" evidence="7">
    <location>
        <begin position="146"/>
        <end position="250"/>
    </location>
</feature>
<name>A0A9D2Q8P5_9FIRM</name>
<protein>
    <recommendedName>
        <fullName evidence="4">tRNA pseudouridine synthase A</fullName>
        <ecNumber evidence="4">5.4.99.12</ecNumber>
    </recommendedName>
    <alternativeName>
        <fullName evidence="4">tRNA pseudouridine(38-40) synthase</fullName>
    </alternativeName>
    <alternativeName>
        <fullName evidence="4">tRNA pseudouridylate synthase I</fullName>
    </alternativeName>
    <alternativeName>
        <fullName evidence="4">tRNA-uridine isomerase I</fullName>
    </alternativeName>
</protein>
<comment type="caution">
    <text evidence="8">The sequence shown here is derived from an EMBL/GenBank/DDBJ whole genome shotgun (WGS) entry which is preliminary data.</text>
</comment>
<dbReference type="PANTHER" id="PTHR11142">
    <property type="entry name" value="PSEUDOURIDYLATE SYNTHASE"/>
    <property type="match status" value="1"/>
</dbReference>
<dbReference type="GO" id="GO:0003723">
    <property type="term" value="F:RNA binding"/>
    <property type="evidence" value="ECO:0007669"/>
    <property type="project" value="InterPro"/>
</dbReference>
<reference evidence="8" key="2">
    <citation type="submission" date="2021-04" db="EMBL/GenBank/DDBJ databases">
        <authorList>
            <person name="Gilroy R."/>
        </authorList>
    </citation>
    <scope>NUCLEOTIDE SEQUENCE</scope>
    <source>
        <strain evidence="8">CHK196-7946</strain>
    </source>
</reference>